<feature type="domain" description="C2H2-type" evidence="11">
    <location>
        <begin position="101"/>
        <end position="128"/>
    </location>
</feature>
<name>A0AAE1GG56_PETCI</name>
<dbReference type="FunFam" id="3.30.160.60:FF:000446">
    <property type="entry name" value="Zinc finger protein"/>
    <property type="match status" value="1"/>
</dbReference>
<feature type="region of interest" description="Disordered" evidence="10">
    <location>
        <begin position="1"/>
        <end position="28"/>
    </location>
</feature>
<gene>
    <name evidence="12" type="ORF">Pcinc_006983</name>
</gene>
<feature type="domain" description="C2H2-type" evidence="11">
    <location>
        <begin position="186"/>
        <end position="213"/>
    </location>
</feature>
<keyword evidence="6" id="KW-0805">Transcription regulation</keyword>
<feature type="domain" description="C2H2-type" evidence="11">
    <location>
        <begin position="217"/>
        <end position="245"/>
    </location>
</feature>
<evidence type="ECO:0000256" key="6">
    <source>
        <dbReference type="ARBA" id="ARBA00023015"/>
    </source>
</evidence>
<dbReference type="SMART" id="SM00355">
    <property type="entry name" value="ZnF_C2H2"/>
    <property type="match status" value="7"/>
</dbReference>
<dbReference type="GO" id="GO:0008270">
    <property type="term" value="F:zinc ion binding"/>
    <property type="evidence" value="ECO:0007669"/>
    <property type="project" value="UniProtKB-KW"/>
</dbReference>
<keyword evidence="3" id="KW-0677">Repeat</keyword>
<comment type="subcellular location">
    <subcellularLocation>
        <location evidence="1">Nucleus</location>
    </subcellularLocation>
</comment>
<feature type="domain" description="C2H2-type" evidence="11">
    <location>
        <begin position="73"/>
        <end position="100"/>
    </location>
</feature>
<proteinExistence type="predicted"/>
<evidence type="ECO:0000256" key="9">
    <source>
        <dbReference type="PROSITE-ProRule" id="PRU00042"/>
    </source>
</evidence>
<dbReference type="InterPro" id="IPR050331">
    <property type="entry name" value="Zinc_finger"/>
</dbReference>
<feature type="domain" description="C2H2-type" evidence="11">
    <location>
        <begin position="129"/>
        <end position="156"/>
    </location>
</feature>
<dbReference type="FunFam" id="3.30.160.60:FF:000339">
    <property type="entry name" value="zinc finger protein 300"/>
    <property type="match status" value="1"/>
</dbReference>
<dbReference type="Proteomes" id="UP001286313">
    <property type="component" value="Unassembled WGS sequence"/>
</dbReference>
<reference evidence="12" key="1">
    <citation type="submission" date="2023-10" db="EMBL/GenBank/DDBJ databases">
        <title>Genome assemblies of two species of porcelain crab, Petrolisthes cinctipes and Petrolisthes manimaculis (Anomura: Porcellanidae).</title>
        <authorList>
            <person name="Angst P."/>
        </authorList>
    </citation>
    <scope>NUCLEOTIDE SEQUENCE</scope>
    <source>
        <strain evidence="12">PB745_01</strain>
        <tissue evidence="12">Gill</tissue>
    </source>
</reference>
<feature type="non-terminal residue" evidence="12">
    <location>
        <position position="1"/>
    </location>
</feature>
<dbReference type="InterPro" id="IPR013087">
    <property type="entry name" value="Znf_C2H2_type"/>
</dbReference>
<keyword evidence="8" id="KW-0539">Nucleus</keyword>
<sequence>STHPNSVLNTSAEVGRCRPHPPPPPPAVSWGRGVVGGVPGGSKFWCGLCRKPFTQKISLQYHNIYVHGGERKAACPHCDFRAPDKAKLSLHLRTHSHHRPFVCLQCGAAFKFRSTYRAHVARHTNSGSYVCSQCSKAFTMESELREHHRIHLPDRPFLCNVCGMTFKQKKRLRVHHRAVHLRDKCFVCNVCGSSHINNWNLQTHMKTHTQMDAMCHNMCDQCGSMFRGRAGLAAHIRLRHRDTRQQQQQQ</sequence>
<evidence type="ECO:0000256" key="10">
    <source>
        <dbReference type="SAM" id="MobiDB-lite"/>
    </source>
</evidence>
<evidence type="ECO:0000259" key="11">
    <source>
        <dbReference type="PROSITE" id="PS50157"/>
    </source>
</evidence>
<dbReference type="EMBL" id="JAWQEG010000510">
    <property type="protein sequence ID" value="KAK3888978.1"/>
    <property type="molecule type" value="Genomic_DNA"/>
</dbReference>
<dbReference type="Pfam" id="PF00096">
    <property type="entry name" value="zf-C2H2"/>
    <property type="match status" value="4"/>
</dbReference>
<keyword evidence="5" id="KW-0862">Zinc</keyword>
<feature type="domain" description="C2H2-type" evidence="11">
    <location>
        <begin position="157"/>
        <end position="185"/>
    </location>
</feature>
<evidence type="ECO:0000256" key="2">
    <source>
        <dbReference type="ARBA" id="ARBA00022723"/>
    </source>
</evidence>
<dbReference type="AlphaFoldDB" id="A0AAE1GG56"/>
<keyword evidence="7" id="KW-0804">Transcription</keyword>
<protein>
    <recommendedName>
        <fullName evidence="11">C2H2-type domain-containing protein</fullName>
    </recommendedName>
</protein>
<evidence type="ECO:0000256" key="3">
    <source>
        <dbReference type="ARBA" id="ARBA00022737"/>
    </source>
</evidence>
<dbReference type="PROSITE" id="PS50157">
    <property type="entry name" value="ZINC_FINGER_C2H2_2"/>
    <property type="match status" value="7"/>
</dbReference>
<evidence type="ECO:0000256" key="4">
    <source>
        <dbReference type="ARBA" id="ARBA00022771"/>
    </source>
</evidence>
<dbReference type="Gene3D" id="3.30.160.60">
    <property type="entry name" value="Classic Zinc Finger"/>
    <property type="match status" value="5"/>
</dbReference>
<organism evidence="12 13">
    <name type="scientific">Petrolisthes cinctipes</name>
    <name type="common">Flat porcelain crab</name>
    <dbReference type="NCBI Taxonomy" id="88211"/>
    <lineage>
        <taxon>Eukaryota</taxon>
        <taxon>Metazoa</taxon>
        <taxon>Ecdysozoa</taxon>
        <taxon>Arthropoda</taxon>
        <taxon>Crustacea</taxon>
        <taxon>Multicrustacea</taxon>
        <taxon>Malacostraca</taxon>
        <taxon>Eumalacostraca</taxon>
        <taxon>Eucarida</taxon>
        <taxon>Decapoda</taxon>
        <taxon>Pleocyemata</taxon>
        <taxon>Anomura</taxon>
        <taxon>Galatheoidea</taxon>
        <taxon>Porcellanidae</taxon>
        <taxon>Petrolisthes</taxon>
    </lineage>
</organism>
<evidence type="ECO:0000256" key="5">
    <source>
        <dbReference type="ARBA" id="ARBA00022833"/>
    </source>
</evidence>
<accession>A0AAE1GG56</accession>
<dbReference type="InterPro" id="IPR036236">
    <property type="entry name" value="Znf_C2H2_sf"/>
</dbReference>
<dbReference type="PANTHER" id="PTHR16515">
    <property type="entry name" value="PR DOMAIN ZINC FINGER PROTEIN"/>
    <property type="match status" value="1"/>
</dbReference>
<dbReference type="GO" id="GO:0005634">
    <property type="term" value="C:nucleus"/>
    <property type="evidence" value="ECO:0007669"/>
    <property type="project" value="UniProtKB-SubCell"/>
</dbReference>
<keyword evidence="13" id="KW-1185">Reference proteome</keyword>
<keyword evidence="2" id="KW-0479">Metal-binding</keyword>
<feature type="compositionally biased region" description="Polar residues" evidence="10">
    <location>
        <begin position="1"/>
        <end position="12"/>
    </location>
</feature>
<evidence type="ECO:0000256" key="8">
    <source>
        <dbReference type="ARBA" id="ARBA00023242"/>
    </source>
</evidence>
<comment type="caution">
    <text evidence="12">The sequence shown here is derived from an EMBL/GenBank/DDBJ whole genome shotgun (WGS) entry which is preliminary data.</text>
</comment>
<dbReference type="PANTHER" id="PTHR16515:SF49">
    <property type="entry name" value="GASTRULA ZINC FINGER PROTEIN XLCGF49.1-LIKE-RELATED"/>
    <property type="match status" value="1"/>
</dbReference>
<evidence type="ECO:0000256" key="7">
    <source>
        <dbReference type="ARBA" id="ARBA00023163"/>
    </source>
</evidence>
<keyword evidence="4 9" id="KW-0863">Zinc-finger</keyword>
<dbReference type="SUPFAM" id="SSF57667">
    <property type="entry name" value="beta-beta-alpha zinc fingers"/>
    <property type="match status" value="4"/>
</dbReference>
<dbReference type="FunFam" id="3.30.160.60:FF:000012">
    <property type="entry name" value="RB-associated KRAB zinc finger protein-like"/>
    <property type="match status" value="1"/>
</dbReference>
<dbReference type="GO" id="GO:0010468">
    <property type="term" value="P:regulation of gene expression"/>
    <property type="evidence" value="ECO:0007669"/>
    <property type="project" value="TreeGrafter"/>
</dbReference>
<feature type="domain" description="C2H2-type" evidence="11">
    <location>
        <begin position="44"/>
        <end position="72"/>
    </location>
</feature>
<evidence type="ECO:0000313" key="13">
    <source>
        <dbReference type="Proteomes" id="UP001286313"/>
    </source>
</evidence>
<dbReference type="PROSITE" id="PS00028">
    <property type="entry name" value="ZINC_FINGER_C2H2_1"/>
    <property type="match status" value="4"/>
</dbReference>
<evidence type="ECO:0000313" key="12">
    <source>
        <dbReference type="EMBL" id="KAK3888978.1"/>
    </source>
</evidence>
<evidence type="ECO:0000256" key="1">
    <source>
        <dbReference type="ARBA" id="ARBA00004123"/>
    </source>
</evidence>